<dbReference type="PANTHER" id="PTHR24136">
    <property type="entry name" value="SOWAH (DROSOPHILA) HOMOLOG"/>
    <property type="match status" value="1"/>
</dbReference>
<dbReference type="OrthoDB" id="539213at2759"/>
<dbReference type="PROSITE" id="PS50297">
    <property type="entry name" value="ANK_REP_REGION"/>
    <property type="match status" value="1"/>
</dbReference>
<evidence type="ECO:0000313" key="8">
    <source>
        <dbReference type="Proteomes" id="UP001165122"/>
    </source>
</evidence>
<evidence type="ECO:0000256" key="1">
    <source>
        <dbReference type="ARBA" id="ARBA00005949"/>
    </source>
</evidence>
<feature type="coiled-coil region" evidence="5">
    <location>
        <begin position="785"/>
        <end position="812"/>
    </location>
</feature>
<evidence type="ECO:0000256" key="5">
    <source>
        <dbReference type="SAM" id="Coils"/>
    </source>
</evidence>
<dbReference type="InterPro" id="IPR036770">
    <property type="entry name" value="Ankyrin_rpt-contain_sf"/>
</dbReference>
<dbReference type="GO" id="GO:0016567">
    <property type="term" value="P:protein ubiquitination"/>
    <property type="evidence" value="ECO:0007669"/>
    <property type="project" value="TreeGrafter"/>
</dbReference>
<evidence type="ECO:0000256" key="4">
    <source>
        <dbReference type="PROSITE-ProRule" id="PRU00023"/>
    </source>
</evidence>
<gene>
    <name evidence="7" type="ORF">TrLO_g12179</name>
</gene>
<keyword evidence="8" id="KW-1185">Reference proteome</keyword>
<keyword evidence="2" id="KW-0677">Repeat</keyword>
<dbReference type="AlphaFoldDB" id="A0A9W7DSK4"/>
<dbReference type="PROSITE" id="PS50088">
    <property type="entry name" value="ANK_REPEAT"/>
    <property type="match status" value="2"/>
</dbReference>
<proteinExistence type="inferred from homology"/>
<dbReference type="PANTHER" id="PTHR24136:SF15">
    <property type="entry name" value="ANK_REP_REGION DOMAIN-CONTAINING PROTEIN"/>
    <property type="match status" value="1"/>
</dbReference>
<evidence type="ECO:0000256" key="3">
    <source>
        <dbReference type="ARBA" id="ARBA00023043"/>
    </source>
</evidence>
<feature type="repeat" description="ANK" evidence="4">
    <location>
        <begin position="347"/>
        <end position="379"/>
    </location>
</feature>
<dbReference type="SMART" id="SM00248">
    <property type="entry name" value="ANK"/>
    <property type="match status" value="3"/>
</dbReference>
<evidence type="ECO:0000256" key="6">
    <source>
        <dbReference type="SAM" id="MobiDB-lite"/>
    </source>
</evidence>
<feature type="compositionally biased region" description="Basic and acidic residues" evidence="6">
    <location>
        <begin position="724"/>
        <end position="736"/>
    </location>
</feature>
<dbReference type="Pfam" id="PF12796">
    <property type="entry name" value="Ank_2"/>
    <property type="match status" value="1"/>
</dbReference>
<dbReference type="InterPro" id="IPR051573">
    <property type="entry name" value="Ankyrin-SOCS_box_domain"/>
</dbReference>
<dbReference type="Proteomes" id="UP001165122">
    <property type="component" value="Unassembled WGS sequence"/>
</dbReference>
<sequence>MSARDNMFDPDGSTKASIDGIKDAKQKERHYFAYHSSFNVNDFQGIYHTHKIKHKFPIPGTALKKEQERIKFMEKRGGILNEEVKKITKKHDKLAKVKERHIRLASNLEFQSRVGDMIRRVGGVLESAQETVQGSPPKVNPALAANGGKEMSEEEKAMKEKKTKAALKAAGAGSEGDDDSLATEVTNGVESRSLRTNETGFEPKYVPTFWRLVHAGKCNHVANYLSTGFPHIDGREPKFGNTVLISAIRKGDVSMVETLLRFNASTSMANDMGDSPIHCCWRFWDKASERLPVELGGDLEEDKDKVLQKCAEMEERAARRNEQEKATVAILRLLLSHGAAPNCRDGSGATALHDAARRGPIQAVKMLLQFGADSLMRNDSNQTAERCAIQQKQTEAEKLLKNWQQLLDPHNKAEFLSEWKSFLDDVDIPIVIPSASAKRVLDDLMIQEHQDTLSRWKRVGMPVVDEIVSGPLTVPLEAKALIDPEKQKALEGKKGRALKIKAKNEDYARVQKMLNEGKAQKEADSRLSVRERKVKRAKELVAEKESNVAQTKRLPKESNTLEVPLDYYLQGRVGGGFIERKADKKKLSKDELVGVGAKRKKIEEEKRRIYRMTVGKKRPDGVFDNFGVGRAYDQSPTIVDERHRAAALQVKDDGRNLKSLTRPSTSSIIGVPLKREKTAEEVDLERRRRADVDKRIILRQRMSQREASQQNSAIETFQASDPSSKLRQEAARRRDPSISGALRKQFCEDEILPAIPPNPDVKHAKALMEAGHDLDDLVDLMSLPSAQYEAMMKELEEQSLEQKEDISLEMKERGLIKFHSSTHMAKAKAANSRLSRIHKVIPEEPWSAIINADYEDQMG</sequence>
<dbReference type="Gene3D" id="1.25.40.20">
    <property type="entry name" value="Ankyrin repeat-containing domain"/>
    <property type="match status" value="2"/>
</dbReference>
<organism evidence="7 8">
    <name type="scientific">Triparma laevis f. longispina</name>
    <dbReference type="NCBI Taxonomy" id="1714387"/>
    <lineage>
        <taxon>Eukaryota</taxon>
        <taxon>Sar</taxon>
        <taxon>Stramenopiles</taxon>
        <taxon>Ochrophyta</taxon>
        <taxon>Bolidophyceae</taxon>
        <taxon>Parmales</taxon>
        <taxon>Triparmaceae</taxon>
        <taxon>Triparma</taxon>
    </lineage>
</organism>
<keyword evidence="3 4" id="KW-0040">ANK repeat</keyword>
<dbReference type="InterPro" id="IPR002110">
    <property type="entry name" value="Ankyrin_rpt"/>
</dbReference>
<dbReference type="GO" id="GO:0045732">
    <property type="term" value="P:positive regulation of protein catabolic process"/>
    <property type="evidence" value="ECO:0007669"/>
    <property type="project" value="TreeGrafter"/>
</dbReference>
<evidence type="ECO:0000313" key="7">
    <source>
        <dbReference type="EMBL" id="GMH53252.1"/>
    </source>
</evidence>
<name>A0A9W7DSK4_9STRA</name>
<protein>
    <submittedName>
        <fullName evidence="7">Uncharacterized protein</fullName>
    </submittedName>
</protein>
<feature type="region of interest" description="Disordered" evidence="6">
    <location>
        <begin position="701"/>
        <end position="739"/>
    </location>
</feature>
<feature type="repeat" description="ANK" evidence="4">
    <location>
        <begin position="239"/>
        <end position="271"/>
    </location>
</feature>
<dbReference type="EMBL" id="BRXW01000424">
    <property type="protein sequence ID" value="GMH53252.1"/>
    <property type="molecule type" value="Genomic_DNA"/>
</dbReference>
<feature type="compositionally biased region" description="Polar residues" evidence="6">
    <location>
        <begin position="705"/>
        <end position="723"/>
    </location>
</feature>
<reference evidence="8" key="1">
    <citation type="journal article" date="2023" name="Commun. Biol.">
        <title>Genome analysis of Parmales, the sister group of diatoms, reveals the evolutionary specialization of diatoms from phago-mixotrophs to photoautotrophs.</title>
        <authorList>
            <person name="Ban H."/>
            <person name="Sato S."/>
            <person name="Yoshikawa S."/>
            <person name="Yamada K."/>
            <person name="Nakamura Y."/>
            <person name="Ichinomiya M."/>
            <person name="Sato N."/>
            <person name="Blanc-Mathieu R."/>
            <person name="Endo H."/>
            <person name="Kuwata A."/>
            <person name="Ogata H."/>
        </authorList>
    </citation>
    <scope>NUCLEOTIDE SEQUENCE [LARGE SCALE GENOMIC DNA]</scope>
    <source>
        <strain evidence="8">NIES 3700</strain>
    </source>
</reference>
<comment type="caution">
    <text evidence="7">The sequence shown here is derived from an EMBL/GenBank/DDBJ whole genome shotgun (WGS) entry which is preliminary data.</text>
</comment>
<accession>A0A9W7DSK4</accession>
<feature type="region of interest" description="Disordered" evidence="6">
    <location>
        <begin position="128"/>
        <end position="150"/>
    </location>
</feature>
<keyword evidence="5" id="KW-0175">Coiled coil</keyword>
<dbReference type="SUPFAM" id="SSF48403">
    <property type="entry name" value="Ankyrin repeat"/>
    <property type="match status" value="1"/>
</dbReference>
<evidence type="ECO:0000256" key="2">
    <source>
        <dbReference type="ARBA" id="ARBA00022737"/>
    </source>
</evidence>
<comment type="similarity">
    <text evidence="1">Belongs to the ankyrin SOCS box (ASB) family.</text>
</comment>